<dbReference type="KEGG" id="thyd:TTHT_0913"/>
<keyword evidence="1" id="KW-1133">Transmembrane helix</keyword>
<proteinExistence type="predicted"/>
<evidence type="ECO:0000313" key="2">
    <source>
        <dbReference type="EMBL" id="BBB32469.1"/>
    </source>
</evidence>
<protein>
    <submittedName>
        <fullName evidence="2">Type IV pilus assembly protein PilN</fullName>
    </submittedName>
</protein>
<dbReference type="InterPro" id="IPR052534">
    <property type="entry name" value="Extracell_DNA_Util/SecSys_Comp"/>
</dbReference>
<dbReference type="PANTHER" id="PTHR40278">
    <property type="entry name" value="DNA UTILIZATION PROTEIN HOFN"/>
    <property type="match status" value="1"/>
</dbReference>
<accession>A0A7R6PH23</accession>
<keyword evidence="1" id="KW-0812">Transmembrane</keyword>
<dbReference type="EMBL" id="AP017470">
    <property type="protein sequence ID" value="BBB32469.1"/>
    <property type="molecule type" value="Genomic_DNA"/>
</dbReference>
<reference evidence="2 3" key="1">
    <citation type="journal article" date="2012" name="Extremophiles">
        <title>Thermotomaculum hydrothermale gen. nov., sp. nov., a novel heterotrophic thermophile within the phylum Acidobacteria from a deep-sea hydrothermal vent chimney in the Southern Okinawa Trough.</title>
        <authorList>
            <person name="Izumi H."/>
            <person name="Nunoura T."/>
            <person name="Miyazaki M."/>
            <person name="Mino S."/>
            <person name="Toki T."/>
            <person name="Takai K."/>
            <person name="Sako Y."/>
            <person name="Sawabe T."/>
            <person name="Nakagawa S."/>
        </authorList>
    </citation>
    <scope>NUCLEOTIDE SEQUENCE [LARGE SCALE GENOMIC DNA]</scope>
    <source>
        <strain evidence="2 3">AC55</strain>
    </source>
</reference>
<gene>
    <name evidence="2" type="ORF">TTHT_0913</name>
</gene>
<evidence type="ECO:0000256" key="1">
    <source>
        <dbReference type="SAM" id="Phobius"/>
    </source>
</evidence>
<feature type="transmembrane region" description="Helical" evidence="1">
    <location>
        <begin position="20"/>
        <end position="43"/>
    </location>
</feature>
<keyword evidence="1" id="KW-0472">Membrane</keyword>
<dbReference type="PANTHER" id="PTHR40278:SF1">
    <property type="entry name" value="DNA UTILIZATION PROTEIN HOFN"/>
    <property type="match status" value="1"/>
</dbReference>
<dbReference type="AlphaFoldDB" id="A0A7R6PH23"/>
<organism evidence="2 3">
    <name type="scientific">Thermotomaculum hydrothermale</name>
    <dbReference type="NCBI Taxonomy" id="981385"/>
    <lineage>
        <taxon>Bacteria</taxon>
        <taxon>Pseudomonadati</taxon>
        <taxon>Acidobacteriota</taxon>
        <taxon>Holophagae</taxon>
        <taxon>Thermotomaculales</taxon>
        <taxon>Thermotomaculaceae</taxon>
        <taxon>Thermotomaculum</taxon>
    </lineage>
</organism>
<evidence type="ECO:0000313" key="3">
    <source>
        <dbReference type="Proteomes" id="UP000595564"/>
    </source>
</evidence>
<keyword evidence="3" id="KW-1185">Reference proteome</keyword>
<name>A0A7R6PH23_9BACT</name>
<dbReference type="Proteomes" id="UP000595564">
    <property type="component" value="Chromosome"/>
</dbReference>
<sequence length="186" mass="21936">MVLRINFSEKPCVEKKEKLFKIYIPILIVSLITILNSMVFLYYRTKNSASHQQINKLKEQIENYNKKMTIASSFLRKIPYKKFKKEYSFYYSISAKKMLSWADLFNQFEKALPEDVKLSMISPKVEGRSVLLSISAEAKSKDSELKFIENLEKNKNFAHPFVEYESFDPVTKILKFSISVQYRNKL</sequence>